<feature type="domain" description="Thioredoxin" evidence="7">
    <location>
        <begin position="35"/>
        <end position="173"/>
    </location>
</feature>
<gene>
    <name evidence="8" type="primary">resA</name>
    <name evidence="8" type="ORF">KS407_21515</name>
</gene>
<dbReference type="PANTHER" id="PTHR42852:SF6">
    <property type="entry name" value="THIOL:DISULFIDE INTERCHANGE PROTEIN DSBE"/>
    <property type="match status" value="1"/>
</dbReference>
<sequence>MKQKRLIIRSIILVVMFAAIGYTLISHFTEDRGRVDRDDIAPNFAVVDTEGNLLELADLEGKGVYVNFWATWCSVCRDKMEHLKNNYDDYRDKGVVIVAINSGEGSTVIQRHMERFQYNYPLYIDRGNLVGNAYGVMEIPVAFLIDENGVVLDREIGPKSEEKVIQSLERLIPGN</sequence>
<dbReference type="Proteomes" id="UP000790580">
    <property type="component" value="Unassembled WGS sequence"/>
</dbReference>
<dbReference type="RefSeq" id="WP_088075034.1">
    <property type="nucleotide sequence ID" value="NZ_JAHQCR010000088.1"/>
</dbReference>
<name>A0ABS6K129_9BACI</name>
<dbReference type="NCBIfam" id="NF002854">
    <property type="entry name" value="PRK03147.1"/>
    <property type="match status" value="1"/>
</dbReference>
<keyword evidence="5" id="KW-0676">Redox-active center</keyword>
<reference evidence="8 9" key="1">
    <citation type="submission" date="2021-06" db="EMBL/GenBank/DDBJ databases">
        <title>Bacillus sp. RD4P76, an endophyte from a halophyte.</title>
        <authorList>
            <person name="Sun J.-Q."/>
        </authorList>
    </citation>
    <scope>NUCLEOTIDE SEQUENCE [LARGE SCALE GENOMIC DNA]</scope>
    <source>
        <strain evidence="8 9">JCM 17098</strain>
    </source>
</reference>
<dbReference type="InterPro" id="IPR050553">
    <property type="entry name" value="Thioredoxin_ResA/DsbE_sf"/>
</dbReference>
<keyword evidence="6" id="KW-1133">Transmembrane helix</keyword>
<dbReference type="PROSITE" id="PS51352">
    <property type="entry name" value="THIOREDOXIN_2"/>
    <property type="match status" value="1"/>
</dbReference>
<keyword evidence="4" id="KW-1015">Disulfide bond</keyword>
<dbReference type="EMBL" id="JAHQCR010000088">
    <property type="protein sequence ID" value="MBU9724006.1"/>
    <property type="molecule type" value="Genomic_DNA"/>
</dbReference>
<proteinExistence type="predicted"/>
<comment type="subcellular location">
    <subcellularLocation>
        <location evidence="1">Cell envelope</location>
    </subcellularLocation>
</comment>
<evidence type="ECO:0000313" key="9">
    <source>
        <dbReference type="Proteomes" id="UP000790580"/>
    </source>
</evidence>
<keyword evidence="2" id="KW-0201">Cytochrome c-type biogenesis</keyword>
<keyword evidence="6" id="KW-0472">Membrane</keyword>
<protein>
    <submittedName>
        <fullName evidence="8">Thiol-disulfide oxidoreductase ResA</fullName>
    </submittedName>
</protein>
<organism evidence="8 9">
    <name type="scientific">Evansella alkalicola</name>
    <dbReference type="NCBI Taxonomy" id="745819"/>
    <lineage>
        <taxon>Bacteria</taxon>
        <taxon>Bacillati</taxon>
        <taxon>Bacillota</taxon>
        <taxon>Bacilli</taxon>
        <taxon>Bacillales</taxon>
        <taxon>Bacillaceae</taxon>
        <taxon>Evansella</taxon>
    </lineage>
</organism>
<accession>A0ABS6K129</accession>
<dbReference type="SUPFAM" id="SSF52833">
    <property type="entry name" value="Thioredoxin-like"/>
    <property type="match status" value="1"/>
</dbReference>
<evidence type="ECO:0000256" key="1">
    <source>
        <dbReference type="ARBA" id="ARBA00004196"/>
    </source>
</evidence>
<evidence type="ECO:0000256" key="3">
    <source>
        <dbReference type="ARBA" id="ARBA00022968"/>
    </source>
</evidence>
<keyword evidence="3" id="KW-0735">Signal-anchor</keyword>
<dbReference type="CDD" id="cd02966">
    <property type="entry name" value="TlpA_like_family"/>
    <property type="match status" value="1"/>
</dbReference>
<feature type="transmembrane region" description="Helical" evidence="6">
    <location>
        <begin position="6"/>
        <end position="25"/>
    </location>
</feature>
<dbReference type="Gene3D" id="3.40.30.10">
    <property type="entry name" value="Glutaredoxin"/>
    <property type="match status" value="1"/>
</dbReference>
<evidence type="ECO:0000259" key="7">
    <source>
        <dbReference type="PROSITE" id="PS51352"/>
    </source>
</evidence>
<evidence type="ECO:0000256" key="6">
    <source>
        <dbReference type="SAM" id="Phobius"/>
    </source>
</evidence>
<comment type="caution">
    <text evidence="8">The sequence shown here is derived from an EMBL/GenBank/DDBJ whole genome shotgun (WGS) entry which is preliminary data.</text>
</comment>
<evidence type="ECO:0000256" key="4">
    <source>
        <dbReference type="ARBA" id="ARBA00023157"/>
    </source>
</evidence>
<keyword evidence="6" id="KW-0812">Transmembrane</keyword>
<dbReference type="InterPro" id="IPR000866">
    <property type="entry name" value="AhpC/TSA"/>
</dbReference>
<dbReference type="PANTHER" id="PTHR42852">
    <property type="entry name" value="THIOL:DISULFIDE INTERCHANGE PROTEIN DSBE"/>
    <property type="match status" value="1"/>
</dbReference>
<dbReference type="InterPro" id="IPR013766">
    <property type="entry name" value="Thioredoxin_domain"/>
</dbReference>
<evidence type="ECO:0000313" key="8">
    <source>
        <dbReference type="EMBL" id="MBU9724006.1"/>
    </source>
</evidence>
<evidence type="ECO:0000256" key="5">
    <source>
        <dbReference type="ARBA" id="ARBA00023284"/>
    </source>
</evidence>
<evidence type="ECO:0000256" key="2">
    <source>
        <dbReference type="ARBA" id="ARBA00022748"/>
    </source>
</evidence>
<keyword evidence="9" id="KW-1185">Reference proteome</keyword>
<dbReference type="Pfam" id="PF00578">
    <property type="entry name" value="AhpC-TSA"/>
    <property type="match status" value="1"/>
</dbReference>
<dbReference type="InterPro" id="IPR036249">
    <property type="entry name" value="Thioredoxin-like_sf"/>
</dbReference>